<feature type="domain" description="DUF362" evidence="1">
    <location>
        <begin position="1"/>
        <end position="180"/>
    </location>
</feature>
<protein>
    <recommendedName>
        <fullName evidence="1">DUF362 domain-containing protein</fullName>
    </recommendedName>
</protein>
<organism evidence="2">
    <name type="scientific">marine sediment metagenome</name>
    <dbReference type="NCBI Taxonomy" id="412755"/>
    <lineage>
        <taxon>unclassified sequences</taxon>
        <taxon>metagenomes</taxon>
        <taxon>ecological metagenomes</taxon>
    </lineage>
</organism>
<reference evidence="2" key="1">
    <citation type="journal article" date="2014" name="Front. Microbiol.">
        <title>High frequency of phylogenetically diverse reductive dehalogenase-homologous genes in deep subseafloor sedimentary metagenomes.</title>
        <authorList>
            <person name="Kawai M."/>
            <person name="Futagami T."/>
            <person name="Toyoda A."/>
            <person name="Takaki Y."/>
            <person name="Nishi S."/>
            <person name="Hori S."/>
            <person name="Arai W."/>
            <person name="Tsubouchi T."/>
            <person name="Morono Y."/>
            <person name="Uchiyama I."/>
            <person name="Ito T."/>
            <person name="Fujiyama A."/>
            <person name="Inagaki F."/>
            <person name="Takami H."/>
        </authorList>
    </citation>
    <scope>NUCLEOTIDE SEQUENCE</scope>
    <source>
        <strain evidence="2">Expedition CK06-06</strain>
    </source>
</reference>
<feature type="non-terminal residue" evidence="2">
    <location>
        <position position="1"/>
    </location>
</feature>
<comment type="caution">
    <text evidence="2">The sequence shown here is derived from an EMBL/GenBank/DDBJ whole genome shotgun (WGS) entry which is preliminary data.</text>
</comment>
<accession>X1P001</accession>
<evidence type="ECO:0000313" key="2">
    <source>
        <dbReference type="EMBL" id="GAI35776.1"/>
    </source>
</evidence>
<dbReference type="EMBL" id="BARV01027305">
    <property type="protein sequence ID" value="GAI35776.1"/>
    <property type="molecule type" value="Genomic_DNA"/>
</dbReference>
<dbReference type="Pfam" id="PF04015">
    <property type="entry name" value="DUF362"/>
    <property type="match status" value="1"/>
</dbReference>
<proteinExistence type="predicted"/>
<evidence type="ECO:0000259" key="1">
    <source>
        <dbReference type="Pfam" id="PF04015"/>
    </source>
</evidence>
<feature type="non-terminal residue" evidence="2">
    <location>
        <position position="262"/>
    </location>
</feature>
<gene>
    <name evidence="2" type="ORF">S06H3_43958</name>
</gene>
<dbReference type="AlphaFoldDB" id="X1P001"/>
<name>X1P001_9ZZZZ</name>
<sequence>VTNPYVIKALCRLARDAGARKLVIAEGSNVGSKTKEAFIKSGISKIAEEENTELVDLKSAKTIYMGIPNGRIFRRIQIPEVIMQADVIINVPVMKTHDAFPATLGLKNMKGVIQEKDKKRFHKWGLAQSIVDLDKLVLPQLTVIDGTVAMEGMGPEHGTPVNFGVIISSFDTVAADTVAANVMGIDPGEIEYIQLAAEQGLGCTDISQIEVVGLSIDQVKRPFKRIQLDFEAYRKKGIQIYEAGACSGCRHVIQALLINLEK</sequence>
<dbReference type="InterPro" id="IPR007160">
    <property type="entry name" value="DUF362"/>
</dbReference>